<dbReference type="AlphaFoldDB" id="A0A918KGK1"/>
<proteinExistence type="predicted"/>
<feature type="domain" description="Acyltransferase 3" evidence="2">
    <location>
        <begin position="28"/>
        <end position="351"/>
    </location>
</feature>
<dbReference type="GO" id="GO:0016747">
    <property type="term" value="F:acyltransferase activity, transferring groups other than amino-acyl groups"/>
    <property type="evidence" value="ECO:0007669"/>
    <property type="project" value="InterPro"/>
</dbReference>
<dbReference type="PANTHER" id="PTHR23028:SF53">
    <property type="entry name" value="ACYL_TRANSF_3 DOMAIN-CONTAINING PROTEIN"/>
    <property type="match status" value="1"/>
</dbReference>
<dbReference type="GO" id="GO:0009103">
    <property type="term" value="P:lipopolysaccharide biosynthetic process"/>
    <property type="evidence" value="ECO:0007669"/>
    <property type="project" value="TreeGrafter"/>
</dbReference>
<dbReference type="EMBL" id="BMYV01000001">
    <property type="protein sequence ID" value="GGX62865.1"/>
    <property type="molecule type" value="Genomic_DNA"/>
</dbReference>
<name>A0A918KGK1_9PROT</name>
<keyword evidence="4" id="KW-1185">Reference proteome</keyword>
<feature type="transmembrane region" description="Helical" evidence="1">
    <location>
        <begin position="96"/>
        <end position="114"/>
    </location>
</feature>
<dbReference type="InterPro" id="IPR050879">
    <property type="entry name" value="Acyltransferase_3"/>
</dbReference>
<evidence type="ECO:0000256" key="1">
    <source>
        <dbReference type="SAM" id="Phobius"/>
    </source>
</evidence>
<gene>
    <name evidence="3" type="ORF">GCM10011309_11050</name>
</gene>
<feature type="transmembrane region" description="Helical" evidence="1">
    <location>
        <begin position="303"/>
        <end position="322"/>
    </location>
</feature>
<dbReference type="Proteomes" id="UP000600865">
    <property type="component" value="Unassembled WGS sequence"/>
</dbReference>
<feature type="transmembrane region" description="Helical" evidence="1">
    <location>
        <begin position="58"/>
        <end position="75"/>
    </location>
</feature>
<dbReference type="Pfam" id="PF01757">
    <property type="entry name" value="Acyl_transf_3"/>
    <property type="match status" value="1"/>
</dbReference>
<feature type="transmembrane region" description="Helical" evidence="1">
    <location>
        <begin position="334"/>
        <end position="356"/>
    </location>
</feature>
<comment type="caution">
    <text evidence="3">The sequence shown here is derived from an EMBL/GenBank/DDBJ whole genome shotgun (WGS) entry which is preliminary data.</text>
</comment>
<reference evidence="3 4" key="1">
    <citation type="journal article" date="2014" name="Int. J. Syst. Evol. Microbiol.">
        <title>Complete genome sequence of Corynebacterium casei LMG S-19264T (=DSM 44701T), isolated from a smear-ripened cheese.</title>
        <authorList>
            <consortium name="US DOE Joint Genome Institute (JGI-PGF)"/>
            <person name="Walter F."/>
            <person name="Albersmeier A."/>
            <person name="Kalinowski J."/>
            <person name="Ruckert C."/>
        </authorList>
    </citation>
    <scope>NUCLEOTIDE SEQUENCE [LARGE SCALE GENOMIC DNA]</scope>
    <source>
        <strain evidence="3 4">KCTC 23968</strain>
    </source>
</reference>
<feature type="transmembrane region" description="Helical" evidence="1">
    <location>
        <begin position="244"/>
        <end position="262"/>
    </location>
</feature>
<dbReference type="PANTHER" id="PTHR23028">
    <property type="entry name" value="ACETYLTRANSFERASE"/>
    <property type="match status" value="1"/>
</dbReference>
<dbReference type="GO" id="GO:0016020">
    <property type="term" value="C:membrane"/>
    <property type="evidence" value="ECO:0007669"/>
    <property type="project" value="TreeGrafter"/>
</dbReference>
<feature type="transmembrane region" description="Helical" evidence="1">
    <location>
        <begin position="153"/>
        <end position="173"/>
    </location>
</feature>
<protein>
    <recommendedName>
        <fullName evidence="2">Acyltransferase 3 domain-containing protein</fullName>
    </recommendedName>
</protein>
<evidence type="ECO:0000313" key="4">
    <source>
        <dbReference type="Proteomes" id="UP000600865"/>
    </source>
</evidence>
<evidence type="ECO:0000259" key="2">
    <source>
        <dbReference type="Pfam" id="PF01757"/>
    </source>
</evidence>
<keyword evidence="1" id="KW-1133">Transmembrane helix</keyword>
<keyword evidence="1" id="KW-0812">Transmembrane</keyword>
<sequence length="381" mass="42675">MTTETSESPAPSLNHGALTPSAGYGYIPALDGLRALAVGIVIIAHMGLSHIVPGGFGVTAFFFISGFLITRLLLAEAKLKGRIDLKAFYLRRFVRLYPALLFMLFGSTLIFRLLDAGGPSWLEFFSGVFYTSNLFQVGVDAGVVDANMAWRPLWSLAVEEHFYLIFPLTLVLAGAFSRRLLLILLAVLILVPIWRALVPIVLPNVPAETYTYMMTDARIDSIVWGCLLSCLLDREYWQVFLSKFVGWVPLIGAALAIGLTFVLRDETFRMTIRYSIQGAALFVLMLNLYYFQKIRFALGLLEWKPLAWLGVLSYALYLWHFPVADLTHKFVEPIWLQIPIILGATLLLSCISFYLVETPFLALRKRLGSHGKPEKRATSLA</sequence>
<keyword evidence="1" id="KW-0472">Membrane</keyword>
<organism evidence="3 4">
    <name type="scientific">Litorimonas cladophorae</name>
    <dbReference type="NCBI Taxonomy" id="1220491"/>
    <lineage>
        <taxon>Bacteria</taxon>
        <taxon>Pseudomonadati</taxon>
        <taxon>Pseudomonadota</taxon>
        <taxon>Alphaproteobacteria</taxon>
        <taxon>Maricaulales</taxon>
        <taxon>Robiginitomaculaceae</taxon>
    </lineage>
</organism>
<evidence type="ECO:0000313" key="3">
    <source>
        <dbReference type="EMBL" id="GGX62865.1"/>
    </source>
</evidence>
<accession>A0A918KGK1</accession>
<dbReference type="RefSeq" id="WP_189582448.1">
    <property type="nucleotide sequence ID" value="NZ_BMYV01000001.1"/>
</dbReference>
<dbReference type="InterPro" id="IPR002656">
    <property type="entry name" value="Acyl_transf_3_dom"/>
</dbReference>
<feature type="transmembrane region" description="Helical" evidence="1">
    <location>
        <begin position="180"/>
        <end position="198"/>
    </location>
</feature>